<protein>
    <submittedName>
        <fullName evidence="4">SH2 domain-containing protein</fullName>
    </submittedName>
</protein>
<dbReference type="Proteomes" id="UP000271087">
    <property type="component" value="Unassembled WGS sequence"/>
</dbReference>
<dbReference type="PANTHER" id="PTHR31128">
    <property type="entry name" value="PROTEIN CBR-CLEC-135-RELATED"/>
    <property type="match status" value="1"/>
</dbReference>
<accession>A0A182EML8</accession>
<evidence type="ECO:0000313" key="2">
    <source>
        <dbReference type="EMBL" id="VDM92757.1"/>
    </source>
</evidence>
<name>A0A182EML8_ONCOC</name>
<feature type="region of interest" description="Disordered" evidence="1">
    <location>
        <begin position="1"/>
        <end position="43"/>
    </location>
</feature>
<evidence type="ECO:0000313" key="3">
    <source>
        <dbReference type="Proteomes" id="UP000271087"/>
    </source>
</evidence>
<proteinExistence type="predicted"/>
<organism evidence="4">
    <name type="scientific">Onchocerca ochengi</name>
    <name type="common">Filarial nematode worm</name>
    <dbReference type="NCBI Taxonomy" id="42157"/>
    <lineage>
        <taxon>Eukaryota</taxon>
        <taxon>Metazoa</taxon>
        <taxon>Ecdysozoa</taxon>
        <taxon>Nematoda</taxon>
        <taxon>Chromadorea</taxon>
        <taxon>Rhabditida</taxon>
        <taxon>Spirurina</taxon>
        <taxon>Spiruromorpha</taxon>
        <taxon>Filarioidea</taxon>
        <taxon>Onchocercidae</taxon>
        <taxon>Onchocerca</taxon>
    </lineage>
</organism>
<reference evidence="2 3" key="2">
    <citation type="submission" date="2018-08" db="EMBL/GenBank/DDBJ databases">
        <authorList>
            <person name="Laetsch R D."/>
            <person name="Stevens L."/>
            <person name="Kumar S."/>
            <person name="Blaxter L. M."/>
        </authorList>
    </citation>
    <scope>NUCLEOTIDE SEQUENCE [LARGE SCALE GENOMIC DNA]</scope>
</reference>
<dbReference type="WBParaSite" id="nOo.2.0.1.t09364-RA">
    <property type="protein sequence ID" value="nOo.2.0.1.t09364-RA"/>
    <property type="gene ID" value="nOo.2.0.1.g09364"/>
</dbReference>
<evidence type="ECO:0000313" key="4">
    <source>
        <dbReference type="WBParaSite" id="nOo.2.0.1.t09364-RA"/>
    </source>
</evidence>
<dbReference type="EMBL" id="UYRW01004497">
    <property type="protein sequence ID" value="VDM92757.1"/>
    <property type="molecule type" value="Genomic_DNA"/>
</dbReference>
<reference evidence="4" key="1">
    <citation type="submission" date="2016-06" db="UniProtKB">
        <authorList>
            <consortium name="WormBaseParasite"/>
        </authorList>
    </citation>
    <scope>IDENTIFICATION</scope>
</reference>
<sequence length="240" mass="28037">MTNSTSYAESKLDTNDEYIKRPLNSSKKSTDSNDSDSTPSPPCYSVLEDKYGNLINKGLNVIWPMRPKQGRYSLDEYRKQKQNLPKYCEHHGEYRRRSEKCRKCVKRSERQSDVSRAYTSKQINDNNNVYIGVQSISNLRTILKPSEFCLFYMRPESMNSFNEMPIKMPLMLAYKSSSGKVYNFNFKRYQHNAGTCWQLDLSNIDGPQQPIFHSMSALVQHYKSFVIDRGNNKWEVFPVD</sequence>
<dbReference type="OrthoDB" id="5809669at2759"/>
<gene>
    <name evidence="2" type="ORF">NOO_LOCUS9364</name>
</gene>
<dbReference type="AlphaFoldDB" id="A0A182EML8"/>
<keyword evidence="3" id="KW-1185">Reference proteome</keyword>
<feature type="compositionally biased region" description="Basic and acidic residues" evidence="1">
    <location>
        <begin position="10"/>
        <end position="20"/>
    </location>
</feature>
<evidence type="ECO:0000256" key="1">
    <source>
        <dbReference type="SAM" id="MobiDB-lite"/>
    </source>
</evidence>